<gene>
    <name evidence="5" type="ORF">IWX46DRAFT_618000</name>
</gene>
<dbReference type="Pfam" id="PF00400">
    <property type="entry name" value="WD40"/>
    <property type="match status" value="3"/>
</dbReference>
<dbReference type="Gene3D" id="2.130.10.10">
    <property type="entry name" value="YVTN repeat-like/Quinoprotein amine dehydrogenase"/>
    <property type="match status" value="2"/>
</dbReference>
<feature type="compositionally biased region" description="Basic and acidic residues" evidence="4">
    <location>
        <begin position="393"/>
        <end position="405"/>
    </location>
</feature>
<name>A0ABR1MPA6_9PEZI</name>
<reference evidence="5 6" key="1">
    <citation type="submission" date="2024-04" db="EMBL/GenBank/DDBJ databases">
        <title>Phyllosticta paracitricarpa is synonymous to the EU quarantine fungus P. citricarpa based on phylogenomic analyses.</title>
        <authorList>
            <consortium name="Lawrence Berkeley National Laboratory"/>
            <person name="Van Ingen-Buijs V.A."/>
            <person name="Van Westerhoven A.C."/>
            <person name="Haridas S."/>
            <person name="Skiadas P."/>
            <person name="Martin F."/>
            <person name="Groenewald J.Z."/>
            <person name="Crous P.W."/>
            <person name="Seidl M.F."/>
        </authorList>
    </citation>
    <scope>NUCLEOTIDE SEQUENCE [LARGE SCALE GENOMIC DNA]</scope>
    <source>
        <strain evidence="5 6">CBS 122670</strain>
    </source>
</reference>
<evidence type="ECO:0000256" key="4">
    <source>
        <dbReference type="SAM" id="MobiDB-lite"/>
    </source>
</evidence>
<protein>
    <submittedName>
        <fullName evidence="5">WD40-repeat-containing domain protein</fullName>
    </submittedName>
</protein>
<dbReference type="InterPro" id="IPR015943">
    <property type="entry name" value="WD40/YVTN_repeat-like_dom_sf"/>
</dbReference>
<evidence type="ECO:0000256" key="1">
    <source>
        <dbReference type="ARBA" id="ARBA00022574"/>
    </source>
</evidence>
<dbReference type="SUPFAM" id="SSF50978">
    <property type="entry name" value="WD40 repeat-like"/>
    <property type="match status" value="1"/>
</dbReference>
<keyword evidence="1 3" id="KW-0853">WD repeat</keyword>
<evidence type="ECO:0000256" key="3">
    <source>
        <dbReference type="PROSITE-ProRule" id="PRU00221"/>
    </source>
</evidence>
<feature type="repeat" description="WD" evidence="3">
    <location>
        <begin position="151"/>
        <end position="193"/>
    </location>
</feature>
<dbReference type="PROSITE" id="PS50082">
    <property type="entry name" value="WD_REPEATS_2"/>
    <property type="match status" value="2"/>
</dbReference>
<keyword evidence="6" id="KW-1185">Reference proteome</keyword>
<evidence type="ECO:0000256" key="2">
    <source>
        <dbReference type="ARBA" id="ARBA00022737"/>
    </source>
</evidence>
<dbReference type="PANTHER" id="PTHR22889">
    <property type="entry name" value="WD REPEAT-CONTAINING PROTEIN 89"/>
    <property type="match status" value="1"/>
</dbReference>
<feature type="region of interest" description="Disordered" evidence="4">
    <location>
        <begin position="369"/>
        <end position="405"/>
    </location>
</feature>
<dbReference type="EMBL" id="JBBPDW010000002">
    <property type="protein sequence ID" value="KAK7555565.1"/>
    <property type="molecule type" value="Genomic_DNA"/>
</dbReference>
<feature type="repeat" description="WD" evidence="3">
    <location>
        <begin position="57"/>
        <end position="98"/>
    </location>
</feature>
<dbReference type="InterPro" id="IPR036322">
    <property type="entry name" value="WD40_repeat_dom_sf"/>
</dbReference>
<accession>A0ABR1MPA6</accession>
<dbReference type="InterPro" id="IPR039328">
    <property type="entry name" value="WDR89"/>
</dbReference>
<keyword evidence="2" id="KW-0677">Repeat</keyword>
<evidence type="ECO:0000313" key="6">
    <source>
        <dbReference type="Proteomes" id="UP001365128"/>
    </source>
</evidence>
<dbReference type="Proteomes" id="UP001365128">
    <property type="component" value="Unassembled WGS sequence"/>
</dbReference>
<organism evidence="5 6">
    <name type="scientific">Phyllosticta citricarpa</name>
    <dbReference type="NCBI Taxonomy" id="55181"/>
    <lineage>
        <taxon>Eukaryota</taxon>
        <taxon>Fungi</taxon>
        <taxon>Dikarya</taxon>
        <taxon>Ascomycota</taxon>
        <taxon>Pezizomycotina</taxon>
        <taxon>Dothideomycetes</taxon>
        <taxon>Dothideomycetes incertae sedis</taxon>
        <taxon>Botryosphaeriales</taxon>
        <taxon>Phyllostictaceae</taxon>
        <taxon>Phyllosticta</taxon>
    </lineage>
</organism>
<evidence type="ECO:0000313" key="5">
    <source>
        <dbReference type="EMBL" id="KAK7555565.1"/>
    </source>
</evidence>
<dbReference type="SMART" id="SM00320">
    <property type="entry name" value="WD40"/>
    <property type="match status" value="4"/>
</dbReference>
<sequence length="405" mass="43918">MRTAKLLATGDLGLPPDSYIYALRPVGSAALAVLSSDNSIRTFDRSSLKLLPDGLIQNAHDSVTCLENWDDEGNVLATSGRDGVVRFWDRRTREAVMQFENPKPHPLSALTTLAATSLLITGAELQKDPPGDAPIHAWDTRSPAAPRLSLLESHTDTITELALHPEQPSTLLSASTDGLVSIFDLRQSDEDDALRAVLNHRSAVHHAGWLGASTTTTSSSGRCASRDVWVFGTDETLGFYRVDDYDDANASQNATAAAQSAADEIKPMSIGDVREKLGCEYVVNVYRSLSSGTHIVAAGNTTSQHLDLLPLQPPAATDDSPLAYSCATTNPRALRLPGAHGDEIVRDVWVDESSGTLYSCGEDGKVRAWDAGDGEDVGDAKEERKAHRKEKKRDKEKGRERYRPY</sequence>
<dbReference type="PROSITE" id="PS50294">
    <property type="entry name" value="WD_REPEATS_REGION"/>
    <property type="match status" value="2"/>
</dbReference>
<comment type="caution">
    <text evidence="5">The sequence shown here is derived from an EMBL/GenBank/DDBJ whole genome shotgun (WGS) entry which is preliminary data.</text>
</comment>
<dbReference type="InterPro" id="IPR001680">
    <property type="entry name" value="WD40_rpt"/>
</dbReference>
<dbReference type="PANTHER" id="PTHR22889:SF0">
    <property type="entry name" value="WD REPEAT-CONTAINING PROTEIN 89"/>
    <property type="match status" value="1"/>
</dbReference>
<proteinExistence type="predicted"/>